<evidence type="ECO:0000256" key="7">
    <source>
        <dbReference type="RuleBase" id="RU003879"/>
    </source>
</evidence>
<comment type="caution">
    <text evidence="9">The sequence shown here is derived from an EMBL/GenBank/DDBJ whole genome shotgun (WGS) entry which is preliminary data.</text>
</comment>
<evidence type="ECO:0000313" key="9">
    <source>
        <dbReference type="EMBL" id="MDK3019819.1"/>
    </source>
</evidence>
<keyword evidence="7" id="KW-0813">Transport</keyword>
<organism evidence="9 10">
    <name type="scientific">Pseudodonghicola flavimaris</name>
    <dbReference type="NCBI Taxonomy" id="3050036"/>
    <lineage>
        <taxon>Bacteria</taxon>
        <taxon>Pseudomonadati</taxon>
        <taxon>Pseudomonadota</taxon>
        <taxon>Alphaproteobacteria</taxon>
        <taxon>Rhodobacterales</taxon>
        <taxon>Paracoccaceae</taxon>
        <taxon>Pseudodonghicola</taxon>
    </lineage>
</organism>
<evidence type="ECO:0000256" key="4">
    <source>
        <dbReference type="ARBA" id="ARBA00022692"/>
    </source>
</evidence>
<reference evidence="9 10" key="1">
    <citation type="submission" date="2023-05" db="EMBL/GenBank/DDBJ databases">
        <title>Pseudodonghicola sp. nov.</title>
        <authorList>
            <person name="Huang J."/>
        </authorList>
    </citation>
    <scope>NUCLEOTIDE SEQUENCE [LARGE SCALE GENOMIC DNA]</scope>
    <source>
        <strain evidence="9 10">IC7</strain>
    </source>
</reference>
<evidence type="ECO:0000256" key="2">
    <source>
        <dbReference type="ARBA" id="ARBA00005811"/>
    </source>
</evidence>
<comment type="subcellular location">
    <subcellularLocation>
        <location evidence="1">Cell membrane</location>
        <topology evidence="1">Single-pass membrane protein</topology>
    </subcellularLocation>
    <subcellularLocation>
        <location evidence="7">Cell membrane</location>
        <topology evidence="7">Single-pass type II membrane protein</topology>
    </subcellularLocation>
</comment>
<evidence type="ECO:0000256" key="1">
    <source>
        <dbReference type="ARBA" id="ARBA00004162"/>
    </source>
</evidence>
<dbReference type="EMBL" id="JASNJD010000018">
    <property type="protein sequence ID" value="MDK3019819.1"/>
    <property type="molecule type" value="Genomic_DNA"/>
</dbReference>
<evidence type="ECO:0000256" key="3">
    <source>
        <dbReference type="ARBA" id="ARBA00022475"/>
    </source>
</evidence>
<gene>
    <name evidence="9" type="ORF">QO033_19225</name>
</gene>
<feature type="transmembrane region" description="Helical" evidence="8">
    <location>
        <begin position="15"/>
        <end position="33"/>
    </location>
</feature>
<keyword evidence="6 8" id="KW-0472">Membrane</keyword>
<accession>A0ABT7F5D2</accession>
<keyword evidence="4 7" id="KW-0812">Transmembrane</keyword>
<evidence type="ECO:0000256" key="5">
    <source>
        <dbReference type="ARBA" id="ARBA00022989"/>
    </source>
</evidence>
<dbReference type="PANTHER" id="PTHR30558:SF3">
    <property type="entry name" value="BIOPOLYMER TRANSPORT PROTEIN EXBD-RELATED"/>
    <property type="match status" value="1"/>
</dbReference>
<keyword evidence="3" id="KW-1003">Cell membrane</keyword>
<evidence type="ECO:0000313" key="10">
    <source>
        <dbReference type="Proteomes" id="UP001243757"/>
    </source>
</evidence>
<evidence type="ECO:0000256" key="8">
    <source>
        <dbReference type="SAM" id="Phobius"/>
    </source>
</evidence>
<dbReference type="Proteomes" id="UP001243757">
    <property type="component" value="Unassembled WGS sequence"/>
</dbReference>
<keyword evidence="10" id="KW-1185">Reference proteome</keyword>
<dbReference type="PANTHER" id="PTHR30558">
    <property type="entry name" value="EXBD MEMBRANE COMPONENT OF PMF-DRIVEN MACROMOLECULE IMPORT SYSTEM"/>
    <property type="match status" value="1"/>
</dbReference>
<keyword evidence="5 8" id="KW-1133">Transmembrane helix</keyword>
<evidence type="ECO:0000256" key="6">
    <source>
        <dbReference type="ARBA" id="ARBA00023136"/>
    </source>
</evidence>
<comment type="similarity">
    <text evidence="2 7">Belongs to the ExbD/TolR family.</text>
</comment>
<name>A0ABT7F5D2_9RHOB</name>
<sequence>MSFADPPRKPPAESIVPMINVVFLLLIFFLMTAQIAPPEPIAVEPPEASSEQTAEAELTLYLGPDGTLAYRETEGEQAVLQALELARIDLCGDGGCEGTEVPPLILRADGKTPAAGIARLLPQLAAIGFSDVQLVTVPK</sequence>
<dbReference type="InterPro" id="IPR003400">
    <property type="entry name" value="ExbD"/>
</dbReference>
<keyword evidence="7" id="KW-0653">Protein transport</keyword>
<dbReference type="Pfam" id="PF02472">
    <property type="entry name" value="ExbD"/>
    <property type="match status" value="1"/>
</dbReference>
<proteinExistence type="inferred from homology"/>
<protein>
    <submittedName>
        <fullName evidence="9">Biopolymer transporter ExbD</fullName>
    </submittedName>
</protein>